<name>A0ACB8XS05_ARCLA</name>
<evidence type="ECO:0000313" key="1">
    <source>
        <dbReference type="EMBL" id="KAI3669544.1"/>
    </source>
</evidence>
<dbReference type="Proteomes" id="UP001055879">
    <property type="component" value="Linkage Group LG16"/>
</dbReference>
<dbReference type="EMBL" id="CM042062">
    <property type="protein sequence ID" value="KAI3669544.1"/>
    <property type="molecule type" value="Genomic_DNA"/>
</dbReference>
<sequence length="606" mass="67388">MNSQMTSLKVQHSEDKVIRNSQCGPPFMSQQEMPCDGMADADLGAPLLQSAVSDTFGFINEDNRAPVIQHKRSMNIDGCVAEDSQSKDSGLYLLNCKIHLVGFDASEMRRLVNMVRRGGGSRYMSLNGQLTHIVVGTPTENEKKEVRSLSTMGVINVVRTLWLEDCEREKKEIPVLSRHSAYKLLLPEAIPFSKGSVSAMPGLKQANPSTMQPTFPNDRFQSLNKAQLKVQHGVSDESQDNKSSVFKGRSFRFSTYFPDIQRAEIVDWIHEGGGKVVDSRTEETVNYTVESHGVLFSPTQFSGATKVSSHWIYSCLQDGYLLDVSSHILFSPLQCRVPLPGFIGLHFYVSQYEEKDRALLRNVCHILGGRLLKRLTKKVNYVICKFTEGPRYEAARELGIQTVTIEWIWECVRQNKIVASSQFLPKAPAAAISDQEAGVSTMSQYPTQAVGMISASQPTLDPKVISGRVENRVKGGEVSKSVPDVAAAIEDLLEQTSKIHDQKKSPTASDKNVSEVVFTSDCSRLDHDLHAHSVFGWSNHWTRRSNEKDDNTNPGGEENTNIYGGFSETQAESQVVGYEEDLSGRQMIIDSVRTKSKAIIDRSREG</sequence>
<gene>
    <name evidence="1" type="ORF">L6452_40783</name>
</gene>
<keyword evidence="2" id="KW-1185">Reference proteome</keyword>
<organism evidence="1 2">
    <name type="scientific">Arctium lappa</name>
    <name type="common">Greater burdock</name>
    <name type="synonym">Lappa major</name>
    <dbReference type="NCBI Taxonomy" id="4217"/>
    <lineage>
        <taxon>Eukaryota</taxon>
        <taxon>Viridiplantae</taxon>
        <taxon>Streptophyta</taxon>
        <taxon>Embryophyta</taxon>
        <taxon>Tracheophyta</taxon>
        <taxon>Spermatophyta</taxon>
        <taxon>Magnoliopsida</taxon>
        <taxon>eudicotyledons</taxon>
        <taxon>Gunneridae</taxon>
        <taxon>Pentapetalae</taxon>
        <taxon>asterids</taxon>
        <taxon>campanulids</taxon>
        <taxon>Asterales</taxon>
        <taxon>Asteraceae</taxon>
        <taxon>Carduoideae</taxon>
        <taxon>Cardueae</taxon>
        <taxon>Arctiinae</taxon>
        <taxon>Arctium</taxon>
    </lineage>
</organism>
<reference evidence="2" key="1">
    <citation type="journal article" date="2022" name="Mol. Ecol. Resour.">
        <title>The genomes of chicory, endive, great burdock and yacon provide insights into Asteraceae palaeo-polyploidization history and plant inulin production.</title>
        <authorList>
            <person name="Fan W."/>
            <person name="Wang S."/>
            <person name="Wang H."/>
            <person name="Wang A."/>
            <person name="Jiang F."/>
            <person name="Liu H."/>
            <person name="Zhao H."/>
            <person name="Xu D."/>
            <person name="Zhang Y."/>
        </authorList>
    </citation>
    <scope>NUCLEOTIDE SEQUENCE [LARGE SCALE GENOMIC DNA]</scope>
    <source>
        <strain evidence="2">cv. Niubang</strain>
    </source>
</reference>
<proteinExistence type="predicted"/>
<comment type="caution">
    <text evidence="1">The sequence shown here is derived from an EMBL/GenBank/DDBJ whole genome shotgun (WGS) entry which is preliminary data.</text>
</comment>
<protein>
    <submittedName>
        <fullName evidence="1">Uncharacterized protein</fullName>
    </submittedName>
</protein>
<accession>A0ACB8XS05</accession>
<evidence type="ECO:0000313" key="2">
    <source>
        <dbReference type="Proteomes" id="UP001055879"/>
    </source>
</evidence>
<reference evidence="1 2" key="2">
    <citation type="journal article" date="2022" name="Mol. Ecol. Resour.">
        <title>The genomes of chicory, endive, great burdock and yacon provide insights into Asteraceae paleo-polyploidization history and plant inulin production.</title>
        <authorList>
            <person name="Fan W."/>
            <person name="Wang S."/>
            <person name="Wang H."/>
            <person name="Wang A."/>
            <person name="Jiang F."/>
            <person name="Liu H."/>
            <person name="Zhao H."/>
            <person name="Xu D."/>
            <person name="Zhang Y."/>
        </authorList>
    </citation>
    <scope>NUCLEOTIDE SEQUENCE [LARGE SCALE GENOMIC DNA]</scope>
    <source>
        <strain evidence="2">cv. Niubang</strain>
    </source>
</reference>